<reference evidence="4" key="1">
    <citation type="journal article" date="2008" name="J. Bacteriol.">
        <title>Genome sequence of the fish pathogen Renibacterium salmoninarum suggests reductive evolution away from an environmental Arthrobacter ancestor.</title>
        <authorList>
            <person name="Wiens G.D."/>
            <person name="Rockey D.D."/>
            <person name="Wu Z."/>
            <person name="Chang J."/>
            <person name="Levy R."/>
            <person name="Crane S."/>
            <person name="Chen D.S."/>
            <person name="Capri G.R."/>
            <person name="Burnett J.R."/>
            <person name="Sudheesh P.S."/>
            <person name="Schipma M.J."/>
            <person name="Burd H."/>
            <person name="Bhattacharyya A."/>
            <person name="Rhodes L.D."/>
            <person name="Kaul R."/>
            <person name="Strom M.S."/>
        </authorList>
    </citation>
    <scope>NUCLEOTIDE SEQUENCE [LARGE SCALE GENOMIC DNA]</scope>
    <source>
        <strain evidence="4">ATCC 33209 / DSM 20767 / JCM 11484 / NBRC 15589 / NCIMB 2235</strain>
    </source>
</reference>
<feature type="region of interest" description="Disordered" evidence="1">
    <location>
        <begin position="47"/>
        <end position="84"/>
    </location>
</feature>
<evidence type="ECO:0000313" key="3">
    <source>
        <dbReference type="EMBL" id="ABY24897.1"/>
    </source>
</evidence>
<feature type="compositionally biased region" description="Low complexity" evidence="1">
    <location>
        <begin position="47"/>
        <end position="81"/>
    </location>
</feature>
<gene>
    <name evidence="3" type="ordered locus">RSal33209_3180</name>
</gene>
<dbReference type="eggNOG" id="COG1572">
    <property type="taxonomic scope" value="Bacteria"/>
</dbReference>
<dbReference type="KEGG" id="rsa:RSal33209_3180"/>
<dbReference type="SMR" id="A9WUM6"/>
<keyword evidence="2" id="KW-0472">Membrane</keyword>
<evidence type="ECO:0000256" key="1">
    <source>
        <dbReference type="SAM" id="MobiDB-lite"/>
    </source>
</evidence>
<protein>
    <submittedName>
        <fullName evidence="3">Membrane lipoprotein</fullName>
    </submittedName>
</protein>
<dbReference type="STRING" id="288705.RSal33209_3180"/>
<proteinExistence type="predicted"/>
<accession>A9WUM6</accession>
<sequence>MAGNDSSRRQQVSPAVYRRRRLIVVIGAVVVLVVIIAIIVGVVRGSGKSSAASSETPSASGASSPSSSSAEPSPSTPATPTCDQSKVTVAASTDAQNYASDQNPVLTLTVTNGGSVACDVNVGTSQMDFEILSGADRIFSSKDCQSATADLAKSIPPGGSEKANFPWQRNRTTEGCQAVAAKPGAGVYTLTVSLGKLTSPKAVFTLDPAKP</sequence>
<dbReference type="EMBL" id="CP000910">
    <property type="protein sequence ID" value="ABY24897.1"/>
    <property type="molecule type" value="Genomic_DNA"/>
</dbReference>
<keyword evidence="2" id="KW-0812">Transmembrane</keyword>
<dbReference type="AlphaFoldDB" id="A9WUM6"/>
<keyword evidence="3" id="KW-0449">Lipoprotein</keyword>
<keyword evidence="4" id="KW-1185">Reference proteome</keyword>
<name>A9WUM6_RENSM</name>
<keyword evidence="2" id="KW-1133">Transmembrane helix</keyword>
<evidence type="ECO:0000256" key="2">
    <source>
        <dbReference type="SAM" id="Phobius"/>
    </source>
</evidence>
<organism evidence="3 4">
    <name type="scientific">Renibacterium salmoninarum (strain ATCC 33209 / DSM 20767 / JCM 11484 / NBRC 15589 / NCIMB 2235)</name>
    <dbReference type="NCBI Taxonomy" id="288705"/>
    <lineage>
        <taxon>Bacteria</taxon>
        <taxon>Bacillati</taxon>
        <taxon>Actinomycetota</taxon>
        <taxon>Actinomycetes</taxon>
        <taxon>Micrococcales</taxon>
        <taxon>Micrococcaceae</taxon>
        <taxon>Renibacterium</taxon>
    </lineage>
</organism>
<evidence type="ECO:0000313" key="4">
    <source>
        <dbReference type="Proteomes" id="UP000002007"/>
    </source>
</evidence>
<dbReference type="Proteomes" id="UP000002007">
    <property type="component" value="Chromosome"/>
</dbReference>
<dbReference type="RefSeq" id="WP_012246539.1">
    <property type="nucleotide sequence ID" value="NC_010168.1"/>
</dbReference>
<dbReference type="HOGENOM" id="CLU_075791_3_0_11"/>
<feature type="transmembrane region" description="Helical" evidence="2">
    <location>
        <begin position="21"/>
        <end position="43"/>
    </location>
</feature>